<dbReference type="InterPro" id="IPR000225">
    <property type="entry name" value="Armadillo"/>
</dbReference>
<keyword evidence="8" id="KW-0963">Cytoplasm</keyword>
<evidence type="ECO:0000256" key="4">
    <source>
        <dbReference type="ARBA" id="ARBA00004556"/>
    </source>
</evidence>
<dbReference type="Gene3D" id="1.25.10.10">
    <property type="entry name" value="Leucine-rich Repeat Variant"/>
    <property type="match status" value="1"/>
</dbReference>
<dbReference type="GO" id="GO:0005912">
    <property type="term" value="C:adherens junction"/>
    <property type="evidence" value="ECO:0007669"/>
    <property type="project" value="TreeGrafter"/>
</dbReference>
<evidence type="ECO:0000256" key="5">
    <source>
        <dbReference type="ARBA" id="ARBA00004568"/>
    </source>
</evidence>
<comment type="similarity">
    <text evidence="6">Belongs to the beta-catenin family.</text>
</comment>
<evidence type="ECO:0000256" key="18">
    <source>
        <dbReference type="PROSITE-ProRule" id="PRU00259"/>
    </source>
</evidence>
<dbReference type="GO" id="GO:1905477">
    <property type="term" value="P:positive regulation of protein localization to membrane"/>
    <property type="evidence" value="ECO:0007669"/>
    <property type="project" value="UniProtKB-ARBA"/>
</dbReference>
<keyword evidence="10" id="KW-0677">Repeat</keyword>
<evidence type="ECO:0000256" key="12">
    <source>
        <dbReference type="ARBA" id="ARBA00022889"/>
    </source>
</evidence>
<dbReference type="GO" id="GO:0003677">
    <property type="term" value="F:DNA binding"/>
    <property type="evidence" value="ECO:0007669"/>
    <property type="project" value="UniProtKB-KW"/>
</dbReference>
<evidence type="ECO:0000256" key="16">
    <source>
        <dbReference type="ARBA" id="ARBA00023242"/>
    </source>
</evidence>
<evidence type="ECO:0000256" key="10">
    <source>
        <dbReference type="ARBA" id="ARBA00022737"/>
    </source>
</evidence>
<evidence type="ECO:0000256" key="17">
    <source>
        <dbReference type="ARBA" id="ARBA00069717"/>
    </source>
</evidence>
<comment type="caution">
    <text evidence="20">The sequence shown here is derived from an EMBL/GenBank/DDBJ whole genome shotgun (WGS) entry which is preliminary data.</text>
</comment>
<keyword evidence="13" id="KW-0965">Cell junction</keyword>
<protein>
    <recommendedName>
        <fullName evidence="17">Plakophilin-1</fullName>
    </recommendedName>
</protein>
<dbReference type="GO" id="GO:0098609">
    <property type="term" value="P:cell-cell adhesion"/>
    <property type="evidence" value="ECO:0007669"/>
    <property type="project" value="InterPro"/>
</dbReference>
<dbReference type="GO" id="GO:0001533">
    <property type="term" value="C:cornified envelope"/>
    <property type="evidence" value="ECO:0007669"/>
    <property type="project" value="UniProtKB-ARBA"/>
</dbReference>
<dbReference type="Pfam" id="PF00514">
    <property type="entry name" value="Arm"/>
    <property type="match status" value="1"/>
</dbReference>
<evidence type="ECO:0000256" key="1">
    <source>
        <dbReference type="ARBA" id="ARBA00004123"/>
    </source>
</evidence>
<evidence type="ECO:0000256" key="2">
    <source>
        <dbReference type="ARBA" id="ARBA00004210"/>
    </source>
</evidence>
<dbReference type="Proteomes" id="UP001214576">
    <property type="component" value="Unassembled WGS sequence"/>
</dbReference>
<proteinExistence type="inferred from homology"/>
<keyword evidence="7" id="KW-1003">Cell membrane</keyword>
<evidence type="ECO:0000256" key="8">
    <source>
        <dbReference type="ARBA" id="ARBA00022490"/>
    </source>
</evidence>
<feature type="repeat" description="ARM" evidence="18">
    <location>
        <begin position="633"/>
        <end position="661"/>
    </location>
</feature>
<keyword evidence="21" id="KW-1185">Reference proteome</keyword>
<dbReference type="GO" id="GO:0030057">
    <property type="term" value="C:desmosome"/>
    <property type="evidence" value="ECO:0007669"/>
    <property type="project" value="UniProtKB-SubCell"/>
</dbReference>
<dbReference type="GO" id="GO:0048471">
    <property type="term" value="C:perinuclear region of cytoplasm"/>
    <property type="evidence" value="ECO:0007669"/>
    <property type="project" value="UniProtKB-SubCell"/>
</dbReference>
<dbReference type="GO" id="GO:0005634">
    <property type="term" value="C:nucleus"/>
    <property type="evidence" value="ECO:0007669"/>
    <property type="project" value="UniProtKB-SubCell"/>
</dbReference>
<dbReference type="PANTHER" id="PTHR10372">
    <property type="entry name" value="PLAKOPHILLIN-RELATED"/>
    <property type="match status" value="1"/>
</dbReference>
<evidence type="ECO:0000256" key="7">
    <source>
        <dbReference type="ARBA" id="ARBA00022475"/>
    </source>
</evidence>
<evidence type="ECO:0000256" key="6">
    <source>
        <dbReference type="ARBA" id="ARBA00005462"/>
    </source>
</evidence>
<evidence type="ECO:0000256" key="14">
    <source>
        <dbReference type="ARBA" id="ARBA00023125"/>
    </source>
</evidence>
<dbReference type="PANTHER" id="PTHR10372:SF3">
    <property type="entry name" value="PLAKOPHILIN-1"/>
    <property type="match status" value="1"/>
</dbReference>
<gene>
    <name evidence="20" type="ORF">MG293_012796</name>
</gene>
<evidence type="ECO:0000259" key="19">
    <source>
        <dbReference type="Pfam" id="PF04666"/>
    </source>
</evidence>
<dbReference type="GO" id="GO:0003723">
    <property type="term" value="F:RNA binding"/>
    <property type="evidence" value="ECO:0007669"/>
    <property type="project" value="UniProtKB-KW"/>
</dbReference>
<feature type="repeat" description="ARM" evidence="18">
    <location>
        <begin position="388"/>
        <end position="431"/>
    </location>
</feature>
<keyword evidence="16" id="KW-0539">Nucleus</keyword>
<keyword evidence="12" id="KW-0130">Cell adhesion</keyword>
<dbReference type="SUPFAM" id="SSF48371">
    <property type="entry name" value="ARM repeat"/>
    <property type="match status" value="1"/>
</dbReference>
<evidence type="ECO:0000256" key="15">
    <source>
        <dbReference type="ARBA" id="ARBA00023136"/>
    </source>
</evidence>
<feature type="domain" description="MGAT4 conserved region" evidence="19">
    <location>
        <begin position="794"/>
        <end position="1054"/>
    </location>
</feature>
<dbReference type="InterPro" id="IPR057279">
    <property type="entry name" value="MGAT4"/>
</dbReference>
<dbReference type="InterPro" id="IPR011989">
    <property type="entry name" value="ARM-like"/>
</dbReference>
<dbReference type="AlphaFoldDB" id="A0AAD4Y6X7"/>
<keyword evidence="11" id="KW-0694">RNA-binding</keyword>
<dbReference type="InterPro" id="IPR028435">
    <property type="entry name" value="Plakophilin/d_Catenin"/>
</dbReference>
<keyword evidence="14" id="KW-0238">DNA-binding</keyword>
<dbReference type="EMBL" id="JAKZEL010000015">
    <property type="protein sequence ID" value="KAI4536593.1"/>
    <property type="molecule type" value="Genomic_DNA"/>
</dbReference>
<keyword evidence="9" id="KW-0597">Phosphoprotein</keyword>
<reference evidence="20" key="1">
    <citation type="submission" date="2022-03" db="EMBL/GenBank/DDBJ databases">
        <title>Genomic analyses of argali, domestic sheep and their hybrids provide insights into chromosomal evolution, heterosis and genetic basis of agronomic traits.</title>
        <authorList>
            <person name="Li M."/>
        </authorList>
    </citation>
    <scope>NUCLEOTIDE SEQUENCE</scope>
    <source>
        <strain evidence="20">CAU-MHL-2022a</strain>
        <tissue evidence="20">Skin</tissue>
    </source>
</reference>
<evidence type="ECO:0000256" key="9">
    <source>
        <dbReference type="ARBA" id="ARBA00022553"/>
    </source>
</evidence>
<evidence type="ECO:0000256" key="13">
    <source>
        <dbReference type="ARBA" id="ARBA00022949"/>
    </source>
</evidence>
<evidence type="ECO:0000256" key="11">
    <source>
        <dbReference type="ARBA" id="ARBA00022884"/>
    </source>
</evidence>
<name>A0AAD4Y6X7_OVIAM</name>
<dbReference type="Pfam" id="PF04666">
    <property type="entry name" value="MGAT4_cons"/>
    <property type="match status" value="1"/>
</dbReference>
<evidence type="ECO:0000256" key="3">
    <source>
        <dbReference type="ARBA" id="ARBA00004236"/>
    </source>
</evidence>
<feature type="repeat" description="ARM" evidence="18">
    <location>
        <begin position="346"/>
        <end position="373"/>
    </location>
</feature>
<dbReference type="GO" id="GO:0022409">
    <property type="term" value="P:positive regulation of cell-cell adhesion"/>
    <property type="evidence" value="ECO:0007669"/>
    <property type="project" value="UniProtKB-ARBA"/>
</dbReference>
<dbReference type="FunFam" id="1.25.10.10:FF:000135">
    <property type="entry name" value="Plakophilin 1"/>
    <property type="match status" value="1"/>
</dbReference>
<organism evidence="20 21">
    <name type="scientific">Ovis ammon polii</name>
    <dbReference type="NCBI Taxonomy" id="230172"/>
    <lineage>
        <taxon>Eukaryota</taxon>
        <taxon>Metazoa</taxon>
        <taxon>Chordata</taxon>
        <taxon>Craniata</taxon>
        <taxon>Vertebrata</taxon>
        <taxon>Euteleostomi</taxon>
        <taxon>Mammalia</taxon>
        <taxon>Eutheria</taxon>
        <taxon>Laurasiatheria</taxon>
        <taxon>Artiodactyla</taxon>
        <taxon>Ruminantia</taxon>
        <taxon>Pecora</taxon>
        <taxon>Bovidae</taxon>
        <taxon>Caprinae</taxon>
        <taxon>Ovis</taxon>
    </lineage>
</organism>
<dbReference type="SMART" id="SM00185">
    <property type="entry name" value="ARM"/>
    <property type="match status" value="7"/>
</dbReference>
<comment type="subcellular location">
    <subcellularLocation>
        <location evidence="5">Cell junction</location>
        <location evidence="5">Desmosome</location>
    </subcellularLocation>
    <subcellularLocation>
        <location evidence="3">Cell membrane</location>
    </subcellularLocation>
    <subcellularLocation>
        <location evidence="2">Cytoplasm</location>
        <location evidence="2">Stress granule</location>
    </subcellularLocation>
    <subcellularLocation>
        <location evidence="4">Cytoplasm</location>
        <location evidence="4">Perinuclear region</location>
    </subcellularLocation>
    <subcellularLocation>
        <location evidence="1">Nucleus</location>
    </subcellularLocation>
</comment>
<dbReference type="InterPro" id="IPR016024">
    <property type="entry name" value="ARM-type_fold"/>
</dbReference>
<evidence type="ECO:0000313" key="20">
    <source>
        <dbReference type="EMBL" id="KAI4536593.1"/>
    </source>
</evidence>
<accession>A0AAD4Y6X7</accession>
<keyword evidence="15" id="KW-0472">Membrane</keyword>
<dbReference type="GO" id="GO:0010494">
    <property type="term" value="C:cytoplasmic stress granule"/>
    <property type="evidence" value="ECO:0007669"/>
    <property type="project" value="UniProtKB-SubCell"/>
</dbReference>
<sequence length="1210" mass="134102">MNHSPLKTALAYECFQDQDNSTLALPSDQKMKTGTSGRQRVQEQVMMTVKRQKSKSSQSSTLSHSNRGRSPMFFLLRLTQRVVLTNQTPESGEGALLLLWEQRSQTAPLPPAPLRASGTRQAVTASSMYDGLADNYNSYGTSSRSSFYSKFQAGSGSWGYPIYNGTLKREADNRRFSSYSQMESWGRQYPRGSCTAPGAGSDICFMQKIKASRSEPDLYCDPRGTLRKGTLGSKGHKTTQNRYSFYSTCSGQKAVKKCPGRPPSCTSKQDPVYVPPTSCTKDLSFSHSRASSKICSEDIECSGLTIPKAVQYLSSQDEKCQAIGAYYIQHTCFQDESAKQQVYQLGGICKLVDLLRSPNQNVQQAAAGALRNLVFRSTANKLEARRQNGIREAVSLLRRTGSTEIQKQLTGLLWNLSSTDELKEELIAEALPVLADRVIIPFSGWCDGNSNLPREPVDPEVFFNATGCLRNLSSADAGRQTMRSYTGLIDSLMAYVQNCVAANRCDDKSVENCMCVLHNLSYRLDAEVPTRYRQLEHSARNAYTDKSSTGCFSNKSDRMMNNNYDCPLPEEEPNPKGSSWLYHSDAIRTYLNLMGKSKKDATLEACAGALQNLTASKGLMSSGMSQLIGLKEKGLPHIARLLQSGNSDVVRSGASLLSNMSRHPALHRVMGAQVFPEVTRLLTSHTGNTSNSEDILASACYTVRNLMASLPSMAKQHFSSSMVNNVINLCRSRAAPAPRTVHGCLCKCLVVIMSLVLLGSFLQERVEEQLMYSLLVEEKKKILWQLSHQQISSEVENRLQAFRDMEKASPELQSAKYKLLAGAPPHEKKLLTAGVSSALHPHESHLLDTLRSLFQASSGPELGCVVVLVSLADSDPERLSQTVASISDLFRTHIEARQLLVLQGQLGGPPPLGTLRPEDHPSPCEGLYSAQKADHALLMNFAANLSEYFLMLDDQVRCKPKFISTIYWTLSAWKELPWVTLEFSSLSLAGKVLHSSDLPRLASFLLVFPRDTPTHVLLSEFPLLLAQNTPIRFGSSVFHHVGNRSGLESSCFPADKEKVFGEPDNPTASVRTDMVMLFNNIPQYAYTLNKESFATLNPVRGNYLTVILEKPQKVTRIEVLTGSDKDRKHQLQRGQVELGYGPLEDLQGCARYTLLGPVVEGRLDQVVSYEEDSLEALGCIRLLVLEAQESWLLIRQIKVWTTEYDEEEEV</sequence>
<evidence type="ECO:0000313" key="21">
    <source>
        <dbReference type="Proteomes" id="UP001214576"/>
    </source>
</evidence>
<dbReference type="PROSITE" id="PS50176">
    <property type="entry name" value="ARM_REPEAT"/>
    <property type="match status" value="3"/>
</dbReference>